<keyword evidence="8 14" id="KW-0689">Ribosomal protein</keyword>
<dbReference type="SMART" id="SM01377">
    <property type="entry name" value="Ribosomal_L40e"/>
    <property type="match status" value="1"/>
</dbReference>
<keyword evidence="6" id="KW-1017">Isopeptide bond</keyword>
<reference evidence="14" key="1">
    <citation type="submission" date="2020-06" db="EMBL/GenBank/DDBJ databases">
        <title>Cryo-EM structure of the highly atypical cytoplasmic ribosome of Euglena gracilis.</title>
        <authorList>
            <person name="Matzov D."/>
            <person name="Taoka M."/>
            <person name="Nobe Y."/>
            <person name="Yamauchi Y."/>
            <person name="Halfon Y."/>
            <person name="Asis N."/>
            <person name="Zimermann E."/>
            <person name="Rozenberg H."/>
            <person name="Bashan A."/>
            <person name="Bushan S."/>
            <person name="Isobe T."/>
            <person name="Gray M.W."/>
            <person name="Yonath A."/>
            <person name="Shalev-Benami M."/>
        </authorList>
    </citation>
    <scope>NUCLEOTIDE SEQUENCE</scope>
    <source>
        <strain evidence="14">Z</strain>
    </source>
</reference>
<dbReference type="FunFam" id="4.10.1060.50:FF:000001">
    <property type="entry name" value="ubiquitin-60S ribosomal protein L40"/>
    <property type="match status" value="1"/>
</dbReference>
<comment type="similarity">
    <text evidence="4">In the N-terminal section; belongs to the ubiquitin family.</text>
</comment>
<sequence length="126" mass="14196">MQVKVQTLVGRVLQIDLEEGASIDALKAKIEEEISLPSESQALFMDGKELDGESAEYKLDAATIHVVARLRGGVMMEPTLQALARKYNCEKMVCRKCYARLPLRSHNCRSKMCGHTSELRMKKKLK</sequence>
<keyword evidence="7" id="KW-0832">Ubl conjugation</keyword>
<dbReference type="SUPFAM" id="SSF54236">
    <property type="entry name" value="Ubiquitin-like"/>
    <property type="match status" value="1"/>
</dbReference>
<proteinExistence type="evidence at transcript level"/>
<dbReference type="Gene3D" id="3.10.20.90">
    <property type="entry name" value="Phosphatidylinositol 3-kinase Catalytic Subunit, Chain A, domain 1"/>
    <property type="match status" value="1"/>
</dbReference>
<dbReference type="EMBL" id="MT583909">
    <property type="protein sequence ID" value="QLA09640.1"/>
    <property type="molecule type" value="mRNA"/>
</dbReference>
<dbReference type="Pfam" id="PF01020">
    <property type="entry name" value="Ribosomal_L40e"/>
    <property type="match status" value="1"/>
</dbReference>
<dbReference type="InterPro" id="IPR038587">
    <property type="entry name" value="Ribosomal_eL40_sf"/>
</dbReference>
<evidence type="ECO:0000256" key="3">
    <source>
        <dbReference type="ARBA" id="ARBA00004496"/>
    </source>
</evidence>
<evidence type="ECO:0000256" key="2">
    <source>
        <dbReference type="ARBA" id="ARBA00004123"/>
    </source>
</evidence>
<evidence type="ECO:0000256" key="11">
    <source>
        <dbReference type="ARBA" id="ARBA00035124"/>
    </source>
</evidence>
<keyword evidence="9" id="KW-0687">Ribonucleoprotein</keyword>
<evidence type="ECO:0000256" key="1">
    <source>
        <dbReference type="ARBA" id="ARBA00002241"/>
    </source>
</evidence>
<evidence type="ECO:0000256" key="7">
    <source>
        <dbReference type="ARBA" id="ARBA00022843"/>
    </source>
</evidence>
<comment type="function">
    <text evidence="10">Exists either covalently attached to another protein, or free (unanchored). When covalently bound, it is conjugated to target proteins via an isopeptide bond either as a monomer (monoubiquitin), a polymer linked via different Lys residues of the ubiquitin (polyubiquitin chains) or a linear polymer linked via the initiator Met of the ubiquitin (linear polyubiquitin chains). Polyubiquitin chains, when attached to a target protein, have different functions depending on the Lys residue of the ubiquitin that is linked: Lys-48-linked is involved in protein degradation via the proteasome. Linear polymer chains formed via attachment by the initiator Met lead to cell signaling. Ubiquitin is usually conjugated to Lys residues of target proteins, however, in rare cases, conjugation to Cys or Ser residues has been observed. When polyubiquitin is free (unanchored-polyubiquitin), it also has distinct roles, such as in activation of protein kinases, and in signaling.</text>
</comment>
<dbReference type="GO" id="GO:0005634">
    <property type="term" value="C:nucleus"/>
    <property type="evidence" value="ECO:0007669"/>
    <property type="project" value="UniProtKB-SubCell"/>
</dbReference>
<accession>A0A7L5NVL6</accession>
<evidence type="ECO:0000256" key="5">
    <source>
        <dbReference type="ARBA" id="ARBA00022490"/>
    </source>
</evidence>
<dbReference type="InterPro" id="IPR011332">
    <property type="entry name" value="Ribosomal_zn-bd"/>
</dbReference>
<dbReference type="Pfam" id="PF00240">
    <property type="entry name" value="ubiquitin"/>
    <property type="match status" value="1"/>
</dbReference>
<evidence type="ECO:0000256" key="4">
    <source>
        <dbReference type="ARBA" id="ARBA00008373"/>
    </source>
</evidence>
<dbReference type="Gene3D" id="4.10.1060.50">
    <property type="match status" value="1"/>
</dbReference>
<dbReference type="InterPro" id="IPR000626">
    <property type="entry name" value="Ubiquitin-like_dom"/>
</dbReference>
<keyword evidence="5" id="KW-0963">Cytoplasm</keyword>
<protein>
    <recommendedName>
        <fullName evidence="12">Ubiquitin-ribosomal protein eL40 fusion protein</fullName>
    </recommendedName>
</protein>
<evidence type="ECO:0000256" key="10">
    <source>
        <dbReference type="ARBA" id="ARBA00029384"/>
    </source>
</evidence>
<dbReference type="InterPro" id="IPR001975">
    <property type="entry name" value="Ribosomal_eL40_dom"/>
</dbReference>
<comment type="subcellular location">
    <subcellularLocation>
        <location evidence="3">Cytoplasm</location>
    </subcellularLocation>
    <subcellularLocation>
        <location evidence="2">Nucleus</location>
    </subcellularLocation>
</comment>
<evidence type="ECO:0000256" key="6">
    <source>
        <dbReference type="ARBA" id="ARBA00022499"/>
    </source>
</evidence>
<evidence type="ECO:0000256" key="9">
    <source>
        <dbReference type="ARBA" id="ARBA00023274"/>
    </source>
</evidence>
<dbReference type="InterPro" id="IPR029071">
    <property type="entry name" value="Ubiquitin-like_domsf"/>
</dbReference>
<dbReference type="GO" id="GO:0005840">
    <property type="term" value="C:ribosome"/>
    <property type="evidence" value="ECO:0007669"/>
    <property type="project" value="UniProtKB-KW"/>
</dbReference>
<dbReference type="GO" id="GO:0006412">
    <property type="term" value="P:translation"/>
    <property type="evidence" value="ECO:0007669"/>
    <property type="project" value="InterPro"/>
</dbReference>
<evidence type="ECO:0000259" key="13">
    <source>
        <dbReference type="PROSITE" id="PS50053"/>
    </source>
</evidence>
<dbReference type="GO" id="GO:0005737">
    <property type="term" value="C:cytoplasm"/>
    <property type="evidence" value="ECO:0007669"/>
    <property type="project" value="UniProtKB-SubCell"/>
</dbReference>
<dbReference type="GO" id="GO:0003735">
    <property type="term" value="F:structural constituent of ribosome"/>
    <property type="evidence" value="ECO:0007669"/>
    <property type="project" value="InterPro"/>
</dbReference>
<evidence type="ECO:0000256" key="12">
    <source>
        <dbReference type="ARBA" id="ARBA00035298"/>
    </source>
</evidence>
<dbReference type="SUPFAM" id="SSF57829">
    <property type="entry name" value="Zn-binding ribosomal proteins"/>
    <property type="match status" value="1"/>
</dbReference>
<dbReference type="GO" id="GO:1990904">
    <property type="term" value="C:ribonucleoprotein complex"/>
    <property type="evidence" value="ECO:0007669"/>
    <property type="project" value="UniProtKB-KW"/>
</dbReference>
<organism evidence="14">
    <name type="scientific">Euglena gracilis</name>
    <dbReference type="NCBI Taxonomy" id="3039"/>
    <lineage>
        <taxon>Eukaryota</taxon>
        <taxon>Discoba</taxon>
        <taxon>Euglenozoa</taxon>
        <taxon>Euglenida</taxon>
        <taxon>Spirocuta</taxon>
        <taxon>Euglenophyceae</taxon>
        <taxon>Euglenales</taxon>
        <taxon>Euglenaceae</taxon>
        <taxon>Euglena</taxon>
    </lineage>
</organism>
<dbReference type="SMART" id="SM00213">
    <property type="entry name" value="UBQ"/>
    <property type="match status" value="1"/>
</dbReference>
<name>A0A7L5NVL6_EUGGR</name>
<evidence type="ECO:0000256" key="8">
    <source>
        <dbReference type="ARBA" id="ARBA00022980"/>
    </source>
</evidence>
<feature type="domain" description="Ubiquitin-like" evidence="13">
    <location>
        <begin position="1"/>
        <end position="53"/>
    </location>
</feature>
<evidence type="ECO:0000313" key="14">
    <source>
        <dbReference type="EMBL" id="QLA09640.1"/>
    </source>
</evidence>
<dbReference type="AlphaFoldDB" id="A0A7L5NVL6"/>
<dbReference type="PROSITE" id="PS50053">
    <property type="entry name" value="UBIQUITIN_2"/>
    <property type="match status" value="1"/>
</dbReference>
<comment type="subunit">
    <text evidence="11">Part of the 60S ribosomal subunit.</text>
</comment>
<comment type="function">
    <text evidence="1">Component of the 60S subunit of the ribosome.</text>
</comment>